<gene>
    <name evidence="4" type="ORF">PAPOLLO_LOCUS6627</name>
</gene>
<dbReference type="Pfam" id="PF02931">
    <property type="entry name" value="Neur_chan_LBD"/>
    <property type="match status" value="1"/>
</dbReference>
<feature type="signal peptide" evidence="2">
    <location>
        <begin position="1"/>
        <end position="24"/>
    </location>
</feature>
<dbReference type="GO" id="GO:0005230">
    <property type="term" value="F:extracellular ligand-gated monoatomic ion channel activity"/>
    <property type="evidence" value="ECO:0007669"/>
    <property type="project" value="InterPro"/>
</dbReference>
<reference evidence="4" key="1">
    <citation type="submission" date="2021-04" db="EMBL/GenBank/DDBJ databases">
        <authorList>
            <person name="Tunstrom K."/>
        </authorList>
    </citation>
    <scope>NUCLEOTIDE SEQUENCE</scope>
</reference>
<feature type="transmembrane region" description="Helical" evidence="1">
    <location>
        <begin position="258"/>
        <end position="275"/>
    </location>
</feature>
<keyword evidence="1" id="KW-0812">Transmembrane</keyword>
<feature type="domain" description="Neurotransmitter-gated ion-channel ligand-binding" evidence="3">
    <location>
        <begin position="36"/>
        <end position="211"/>
    </location>
</feature>
<feature type="transmembrane region" description="Helical" evidence="1">
    <location>
        <begin position="232"/>
        <end position="251"/>
    </location>
</feature>
<dbReference type="Proteomes" id="UP000691718">
    <property type="component" value="Unassembled WGS sequence"/>
</dbReference>
<accession>A0A8S3WJB0</accession>
<feature type="chain" id="PRO_5035826177" evidence="2">
    <location>
        <begin position="25"/>
        <end position="376"/>
    </location>
</feature>
<dbReference type="PANTHER" id="PTHR18945">
    <property type="entry name" value="NEUROTRANSMITTER GATED ION CHANNEL"/>
    <property type="match status" value="1"/>
</dbReference>
<evidence type="ECO:0000259" key="3">
    <source>
        <dbReference type="Pfam" id="PF02931"/>
    </source>
</evidence>
<keyword evidence="1" id="KW-1133">Transmembrane helix</keyword>
<dbReference type="GO" id="GO:0016020">
    <property type="term" value="C:membrane"/>
    <property type="evidence" value="ECO:0007669"/>
    <property type="project" value="InterPro"/>
</dbReference>
<evidence type="ECO:0000313" key="4">
    <source>
        <dbReference type="EMBL" id="CAG4961713.1"/>
    </source>
</evidence>
<comment type="caution">
    <text evidence="4">The sequence shown here is derived from an EMBL/GenBank/DDBJ whole genome shotgun (WGS) entry which is preliminary data.</text>
</comment>
<dbReference type="PROSITE" id="PS51257">
    <property type="entry name" value="PROKAR_LIPOPROTEIN"/>
    <property type="match status" value="1"/>
</dbReference>
<protein>
    <submittedName>
        <fullName evidence="4">(apollo) hypothetical protein</fullName>
    </submittedName>
</protein>
<organism evidence="4 5">
    <name type="scientific">Parnassius apollo</name>
    <name type="common">Apollo butterfly</name>
    <name type="synonym">Papilio apollo</name>
    <dbReference type="NCBI Taxonomy" id="110799"/>
    <lineage>
        <taxon>Eukaryota</taxon>
        <taxon>Metazoa</taxon>
        <taxon>Ecdysozoa</taxon>
        <taxon>Arthropoda</taxon>
        <taxon>Hexapoda</taxon>
        <taxon>Insecta</taxon>
        <taxon>Pterygota</taxon>
        <taxon>Neoptera</taxon>
        <taxon>Endopterygota</taxon>
        <taxon>Lepidoptera</taxon>
        <taxon>Glossata</taxon>
        <taxon>Ditrysia</taxon>
        <taxon>Papilionoidea</taxon>
        <taxon>Papilionidae</taxon>
        <taxon>Parnassiinae</taxon>
        <taxon>Parnassini</taxon>
        <taxon>Parnassius</taxon>
        <taxon>Parnassius</taxon>
    </lineage>
</organism>
<keyword evidence="5" id="KW-1185">Reference proteome</keyword>
<evidence type="ECO:0000256" key="2">
    <source>
        <dbReference type="SAM" id="SignalP"/>
    </source>
</evidence>
<feature type="transmembrane region" description="Helical" evidence="1">
    <location>
        <begin position="287"/>
        <end position="308"/>
    </location>
</feature>
<evidence type="ECO:0000313" key="5">
    <source>
        <dbReference type="Proteomes" id="UP000691718"/>
    </source>
</evidence>
<dbReference type="GO" id="GO:0004888">
    <property type="term" value="F:transmembrane signaling receptor activity"/>
    <property type="evidence" value="ECO:0007669"/>
    <property type="project" value="InterPro"/>
</dbReference>
<dbReference type="OrthoDB" id="5920062at2759"/>
<dbReference type="EMBL" id="CAJQZP010000437">
    <property type="protein sequence ID" value="CAG4961713.1"/>
    <property type="molecule type" value="Genomic_DNA"/>
</dbReference>
<keyword evidence="1" id="KW-0472">Membrane</keyword>
<evidence type="ECO:0000256" key="1">
    <source>
        <dbReference type="SAM" id="Phobius"/>
    </source>
</evidence>
<keyword evidence="2" id="KW-0732">Signal</keyword>
<dbReference type="AlphaFoldDB" id="A0A8S3WJB0"/>
<dbReference type="InterPro" id="IPR006202">
    <property type="entry name" value="Neur_chan_lig-bd"/>
</dbReference>
<sequence>MATRVTAPLASLLLLLLGAHNAAAACTNVTMFSIQLDTLLAEYDREAMPSSRVVVELSLDVRHATINEQTSSARMLADLKMSWDDKRLTWNASDWGCDNALVSAERLWLPDVALVSAATEGAETEGQRARIVSNGRVSWTSRLDLSAPVALKLDAWPRDVHTIVFKFASRDHDSDQIDLSLREDEHVTVFESGAWELEGVSRSSQMWLREGRERQLATWKLALRRRAPAHSVATAFVLAACVLLLLAALPLPLSERSPLFACTSFTAALWLMSALTRVPGGATTPRAVSALGALCACGGAAALCAALLRRMTAARAPPPPRRLRACLSAAAQLCDLTPQGTSSAECSAWAAAAQLLDYVLQAALVLTVFVIICVYV</sequence>
<dbReference type="InterPro" id="IPR006201">
    <property type="entry name" value="Neur_channel"/>
</dbReference>
<proteinExistence type="predicted"/>
<feature type="transmembrane region" description="Helical" evidence="1">
    <location>
        <begin position="355"/>
        <end position="375"/>
    </location>
</feature>
<name>A0A8S3WJB0_PARAO</name>
<dbReference type="CDD" id="cd18989">
    <property type="entry name" value="LGIC_ECD_cation"/>
    <property type="match status" value="1"/>
</dbReference>